<dbReference type="PANTHER" id="PTHR22595:SF79">
    <property type="entry name" value="CHITINASE 12"/>
    <property type="match status" value="1"/>
</dbReference>
<feature type="domain" description="Glycoside hydrolase family 19 catalytic" evidence="4">
    <location>
        <begin position="274"/>
        <end position="468"/>
    </location>
</feature>
<dbReference type="CDD" id="cd00325">
    <property type="entry name" value="chitinase_GH19"/>
    <property type="match status" value="1"/>
</dbReference>
<dbReference type="GO" id="GO:0006032">
    <property type="term" value="P:chitin catabolic process"/>
    <property type="evidence" value="ECO:0007669"/>
    <property type="project" value="InterPro"/>
</dbReference>
<dbReference type="FunFam" id="3.30.20.10:FF:000001">
    <property type="entry name" value="Endochitinase (Chitinase)"/>
    <property type="match status" value="1"/>
</dbReference>
<evidence type="ECO:0000259" key="4">
    <source>
        <dbReference type="Pfam" id="PF00182"/>
    </source>
</evidence>
<reference evidence="5 6" key="1">
    <citation type="submission" date="2018-03" db="EMBL/GenBank/DDBJ databases">
        <title>Genomic Encyclopedia of Archaeal and Bacterial Type Strains, Phase II (KMG-II): from individual species to whole genera.</title>
        <authorList>
            <person name="Goeker M."/>
        </authorList>
    </citation>
    <scope>NUCLEOTIDE SEQUENCE [LARGE SCALE GENOMIC DNA]</scope>
    <source>
        <strain evidence="5 6">DSM 45348</strain>
    </source>
</reference>
<dbReference type="RefSeq" id="WP_211303775.1">
    <property type="nucleotide sequence ID" value="NZ_PVZG01000006.1"/>
</dbReference>
<dbReference type="InterPro" id="IPR000726">
    <property type="entry name" value="Glyco_hydro_19_cat"/>
</dbReference>
<evidence type="ECO:0000256" key="3">
    <source>
        <dbReference type="SAM" id="Phobius"/>
    </source>
</evidence>
<name>A0A2T0S841_9ACTN</name>
<keyword evidence="3" id="KW-0812">Transmembrane</keyword>
<keyword evidence="2" id="KW-1015">Disulfide bond</keyword>
<proteinExistence type="predicted"/>
<dbReference type="GO" id="GO:0004568">
    <property type="term" value="F:chitinase activity"/>
    <property type="evidence" value="ECO:0007669"/>
    <property type="project" value="InterPro"/>
</dbReference>
<accession>A0A2T0S841</accession>
<dbReference type="InterPro" id="IPR023346">
    <property type="entry name" value="Lysozyme-like_dom_sf"/>
</dbReference>
<dbReference type="Gene3D" id="3.30.20.10">
    <property type="entry name" value="Endochitinase, domain 2"/>
    <property type="match status" value="1"/>
</dbReference>
<dbReference type="GO" id="GO:0006952">
    <property type="term" value="P:defense response"/>
    <property type="evidence" value="ECO:0007669"/>
    <property type="project" value="UniProtKB-KW"/>
</dbReference>
<dbReference type="Proteomes" id="UP000239209">
    <property type="component" value="Unassembled WGS sequence"/>
</dbReference>
<keyword evidence="3" id="KW-0472">Membrane</keyword>
<evidence type="ECO:0000313" key="6">
    <source>
        <dbReference type="Proteomes" id="UP000239209"/>
    </source>
</evidence>
<sequence length="468" mass="49184">MAAGKLRKAAQAHDATKSILQPNATNIFLAIVSLIGFWPVVALAMILLIVIIAITGNAASSPNPFSSSGSDYMSTTVGGDGKGTLAEDKIPDKNLVKPLKDAAKECDLLSPAILAAQIEVESGFRADKEGPDGKKGISQVPAKAFEKFGKDDDNNGKVSALDAEDSIFAQARYLCSLAKEVQQLLDDKKAIGDKLTLTLLAWEKGIDYVKEAGGAGQFDLSGYPFRVRSMFANYLSGESAGPSSAASSGSSAPDLEDPLAAAGSARLSAKQFDELFPARDPLYTYAGLQAAMAKFPAFAGTGDDTVRKREIAAFLANLDHESGGFKYTEEVNTANWGNYCDAAQPYGCPAGQTAYHGRGPIQLSWNNNYKAAGDAIGVDLLNEPDKVSTESAVAWQTAMWFWMTQSGAGPMPAHAAITGTAGFGGTIRSINGSLECNGGNPAQVENRIASYRAITKKLGVEPGDNISC</sequence>
<organism evidence="5 6">
    <name type="scientific">Pseudosporangium ferrugineum</name>
    <dbReference type="NCBI Taxonomy" id="439699"/>
    <lineage>
        <taxon>Bacteria</taxon>
        <taxon>Bacillati</taxon>
        <taxon>Actinomycetota</taxon>
        <taxon>Actinomycetes</taxon>
        <taxon>Micromonosporales</taxon>
        <taxon>Micromonosporaceae</taxon>
        <taxon>Pseudosporangium</taxon>
    </lineage>
</organism>
<dbReference type="Pfam" id="PF00182">
    <property type="entry name" value="Glyco_hydro_19"/>
    <property type="match status" value="1"/>
</dbReference>
<dbReference type="SUPFAM" id="SSF53955">
    <property type="entry name" value="Lysozyme-like"/>
    <property type="match status" value="2"/>
</dbReference>
<evidence type="ECO:0000256" key="1">
    <source>
        <dbReference type="ARBA" id="ARBA00022821"/>
    </source>
</evidence>
<dbReference type="Gene3D" id="1.10.530.10">
    <property type="match status" value="2"/>
</dbReference>
<dbReference type="PANTHER" id="PTHR22595">
    <property type="entry name" value="CHITINASE-RELATED"/>
    <property type="match status" value="1"/>
</dbReference>
<protein>
    <submittedName>
        <fullName evidence="5">Putative chitinase</fullName>
    </submittedName>
</protein>
<feature type="transmembrane region" description="Helical" evidence="3">
    <location>
        <begin position="27"/>
        <end position="54"/>
    </location>
</feature>
<comment type="caution">
    <text evidence="5">The sequence shown here is derived from an EMBL/GenBank/DDBJ whole genome shotgun (WGS) entry which is preliminary data.</text>
</comment>
<keyword evidence="3" id="KW-1133">Transmembrane helix</keyword>
<dbReference type="AlphaFoldDB" id="A0A2T0S841"/>
<keyword evidence="1" id="KW-0611">Plant defense</keyword>
<evidence type="ECO:0000256" key="2">
    <source>
        <dbReference type="ARBA" id="ARBA00023157"/>
    </source>
</evidence>
<keyword evidence="6" id="KW-1185">Reference proteome</keyword>
<evidence type="ECO:0000313" key="5">
    <source>
        <dbReference type="EMBL" id="PRY29592.1"/>
    </source>
</evidence>
<dbReference type="EMBL" id="PVZG01000006">
    <property type="protein sequence ID" value="PRY29592.1"/>
    <property type="molecule type" value="Genomic_DNA"/>
</dbReference>
<gene>
    <name evidence="5" type="ORF">CLV70_106313</name>
</gene>
<dbReference type="GO" id="GO:0016998">
    <property type="term" value="P:cell wall macromolecule catabolic process"/>
    <property type="evidence" value="ECO:0007669"/>
    <property type="project" value="InterPro"/>
</dbReference>